<comment type="caution">
    <text evidence="2">The sequence shown here is derived from an EMBL/GenBank/DDBJ whole genome shotgun (WGS) entry which is preliminary data.</text>
</comment>
<keyword evidence="1" id="KW-1133">Transmembrane helix</keyword>
<dbReference type="EMBL" id="JAMYWD010000003">
    <property type="protein sequence ID" value="KAJ4976153.1"/>
    <property type="molecule type" value="Genomic_DNA"/>
</dbReference>
<dbReference type="AlphaFoldDB" id="A0A9Q0QXY4"/>
<organism evidence="2 3">
    <name type="scientific">Protea cynaroides</name>
    <dbReference type="NCBI Taxonomy" id="273540"/>
    <lineage>
        <taxon>Eukaryota</taxon>
        <taxon>Viridiplantae</taxon>
        <taxon>Streptophyta</taxon>
        <taxon>Embryophyta</taxon>
        <taxon>Tracheophyta</taxon>
        <taxon>Spermatophyta</taxon>
        <taxon>Magnoliopsida</taxon>
        <taxon>Proteales</taxon>
        <taxon>Proteaceae</taxon>
        <taxon>Protea</taxon>
    </lineage>
</organism>
<keyword evidence="1" id="KW-0812">Transmembrane</keyword>
<gene>
    <name evidence="2" type="ORF">NE237_001259</name>
</gene>
<keyword evidence="3" id="KW-1185">Reference proteome</keyword>
<evidence type="ECO:0000313" key="2">
    <source>
        <dbReference type="EMBL" id="KAJ4976153.1"/>
    </source>
</evidence>
<dbReference type="Proteomes" id="UP001141806">
    <property type="component" value="Unassembled WGS sequence"/>
</dbReference>
<proteinExistence type="predicted"/>
<keyword evidence="1" id="KW-0472">Membrane</keyword>
<accession>A0A9Q0QXY4</accession>
<protein>
    <submittedName>
        <fullName evidence="2">Uncharacterized protein</fullName>
    </submittedName>
</protein>
<name>A0A9Q0QXY4_9MAGN</name>
<reference evidence="2" key="1">
    <citation type="journal article" date="2023" name="Plant J.">
        <title>The genome of the king protea, Protea cynaroides.</title>
        <authorList>
            <person name="Chang J."/>
            <person name="Duong T.A."/>
            <person name="Schoeman C."/>
            <person name="Ma X."/>
            <person name="Roodt D."/>
            <person name="Barker N."/>
            <person name="Li Z."/>
            <person name="Van de Peer Y."/>
            <person name="Mizrachi E."/>
        </authorList>
    </citation>
    <scope>NUCLEOTIDE SEQUENCE</scope>
    <source>
        <tissue evidence="2">Young leaves</tissue>
    </source>
</reference>
<feature type="transmembrane region" description="Helical" evidence="1">
    <location>
        <begin position="35"/>
        <end position="56"/>
    </location>
</feature>
<evidence type="ECO:0000313" key="3">
    <source>
        <dbReference type="Proteomes" id="UP001141806"/>
    </source>
</evidence>
<sequence>MPSAASVVCALSLSLSLSRFPHDFALRILFELSRFLFFLVLFFSSVFISISTFSFADSKSIKLHFFLDFLSPPLISTFFDGYLKVGRRKLVVLQERNLSSDLNFLLSSSSALSPLRNRPSFLQNGFTGIKIDN</sequence>
<evidence type="ECO:0000256" key="1">
    <source>
        <dbReference type="SAM" id="Phobius"/>
    </source>
</evidence>